<dbReference type="EMBL" id="BAAARV010000062">
    <property type="protein sequence ID" value="GAA2365162.1"/>
    <property type="molecule type" value="Genomic_DNA"/>
</dbReference>
<name>A0ABN3GZP0_9ACTN</name>
<reference evidence="1 2" key="1">
    <citation type="journal article" date="2019" name="Int. J. Syst. Evol. Microbiol.">
        <title>The Global Catalogue of Microorganisms (GCM) 10K type strain sequencing project: providing services to taxonomists for standard genome sequencing and annotation.</title>
        <authorList>
            <consortium name="The Broad Institute Genomics Platform"/>
            <consortium name="The Broad Institute Genome Sequencing Center for Infectious Disease"/>
            <person name="Wu L."/>
            <person name="Ma J."/>
        </authorList>
    </citation>
    <scope>NUCLEOTIDE SEQUENCE [LARGE SCALE GENOMIC DNA]</scope>
    <source>
        <strain evidence="1 2">JCM 3272</strain>
    </source>
</reference>
<dbReference type="RefSeq" id="WP_344616237.1">
    <property type="nucleotide sequence ID" value="NZ_BAAARV010000062.1"/>
</dbReference>
<gene>
    <name evidence="1" type="ORF">GCM10010170_063500</name>
</gene>
<organism evidence="1 2">
    <name type="scientific">Dactylosporangium salmoneum</name>
    <dbReference type="NCBI Taxonomy" id="53361"/>
    <lineage>
        <taxon>Bacteria</taxon>
        <taxon>Bacillati</taxon>
        <taxon>Actinomycetota</taxon>
        <taxon>Actinomycetes</taxon>
        <taxon>Micromonosporales</taxon>
        <taxon>Micromonosporaceae</taxon>
        <taxon>Dactylosporangium</taxon>
    </lineage>
</organism>
<evidence type="ECO:0000313" key="2">
    <source>
        <dbReference type="Proteomes" id="UP001501444"/>
    </source>
</evidence>
<sequence length="1593" mass="170693">MSVEELLDAGAVLPVGTEAAKDTTDTLTTREYAHPVLGDRRVVRLVPGTLGQAEDLTMEFLGFGAPGTVAEVGMVRQQALGFPAWALVHDPANGHHALALVKDIERLVRTARSRIGPARDGFNELGDRLARSVPHFLPTFYEEAARAFLAADSQSYAASMFGKAREAERLYALDIDEDRQHAVFLEFALAGALTAKALAQHARDLAARCAPAVAYERFRRLCVERTLGGMPPYAQMHVDLGRLAKAAKLGAEEDETLLSELLAAPSLLRAPGGFWKAYRPALVRIARRDPRVRGQLLGMFPREAGFGTWLDILEECGATAALTAPAGEVEAGAASPDGPAGWLGRADRGRGGWRRNRDAQLYGLAERMAPRLRDDAVPVDLGTGRRVDLDLVDLMLSLGVPLDGDFSRCDVGDWLLDECAGRRDLAEAAAHERLRPLIANSIESYLKTWYGAHQAQVAMDRVGRVVAVPGLRSTLHWWLDQLAERFTGQGLTTFEDELDRLTLIACPAGLAVNPEAIARIGALDLGPVFGRTLRAGVIDEFGWPALEAAMAALRADRRTGSPQTTAQWPHLVVRWDERVVVLGDDATVLEHTLRIPSQTQTWREAVRFVDGQLMVVWHDQNGRAGYWSGAPDDVFTGDEDGVHEVGERSVALPGGGRSAGGRPLFPGDRQAQEVGMVSTDGRHYWVLVQGSDFEYKWVEYDPATGQRGRASMPGFFEEGAVDGQPLLHWECRLLPATPAMAHSPLGQRDGLVGWRVRNNGDGQAGEGVDGRSFTLPAGSTRLGTLIGAIRFPGAGTAHGMVVENNWRETLVHLQTADGLRLATVAANDLRPGAFAEGTAFVAPPAFWHLLRPRDEAGSLALRAFADEPAGALLAAVSALARPGNDAQRPDAKVVFTDDEVRAAVRAALPGIGDPALLAGVAGVAKHAARAVLRLARLVGETEAIQAAPAAQVDDPGSHLPTDSQMNEAVQGLIPHCHGHGREWEKVFTDVGAAVTGGAPRAPMEAWLPGVDLDWYDLLGAVPAIMLRAAAPTTSAEHRETLLTLLDVLAGSGLIDGEARSRRLLLTSDTGQPQVAVGQVVATGEARRMLVFQLDPGRGGAAALEHAADGVFGPVPGHGVSVEHNYDRRGVDGAAVAAFVAAGRAHGGPAGLLRPDTVRALSAAAGISLAEATVLLSGATEGRRWKAGRPEDFTPAAASVSEQAIEAAQDRLRQWSRDTLNAAHQRLMPADPAQLWADGPDVARFAAWWAEQVGVRTPVDDDLIVDCRRAGVPCDLSASEFLHGLSNPDTCRWLQGPVPGIDADDLLVTIARGLPWLARRLPAGDPLRKSLPRVLELVRALALDPAFELPVGGANEEELAEAVAALGLPVQTTEHQLDAGLFVASTGSYYRRVRVRPARMDGLDDRRVDALLDTINVTARPVVALRAVLGGALDAWVAPVDTEAPHDPSRSAPELVAAVAERHGLGADAATLYLQLLALPDPTDRNVAEWTGWKPARLKQARAELAATDLVVEAKRPRAGRSLFLPGGWLAWKAPLLPLERWKLQLLVGSDEDGSELGSVVPVAPAPRLFHVAWQRVVGGDHPRFEELTTRGRR</sequence>
<protein>
    <recommendedName>
        <fullName evidence="3">DNA-binding protein</fullName>
    </recommendedName>
</protein>
<comment type="caution">
    <text evidence="1">The sequence shown here is derived from an EMBL/GenBank/DDBJ whole genome shotgun (WGS) entry which is preliminary data.</text>
</comment>
<keyword evidence="2" id="KW-1185">Reference proteome</keyword>
<accession>A0ABN3GZP0</accession>
<evidence type="ECO:0008006" key="3">
    <source>
        <dbReference type="Google" id="ProtNLM"/>
    </source>
</evidence>
<proteinExistence type="predicted"/>
<dbReference type="Proteomes" id="UP001501444">
    <property type="component" value="Unassembled WGS sequence"/>
</dbReference>
<evidence type="ECO:0000313" key="1">
    <source>
        <dbReference type="EMBL" id="GAA2365162.1"/>
    </source>
</evidence>